<accession>A0ABY5VJ30</accession>
<reference evidence="2" key="1">
    <citation type="journal article" date="2022" name="Cell">
        <title>Design, construction, and in vivo augmentation of a complex gut microbiome.</title>
        <authorList>
            <person name="Cheng A.G."/>
            <person name="Ho P.Y."/>
            <person name="Aranda-Diaz A."/>
            <person name="Jain S."/>
            <person name="Yu F.B."/>
            <person name="Meng X."/>
            <person name="Wang M."/>
            <person name="Iakiviak M."/>
            <person name="Nagashima K."/>
            <person name="Zhao A."/>
            <person name="Murugkar P."/>
            <person name="Patil A."/>
            <person name="Atabakhsh K."/>
            <person name="Weakley A."/>
            <person name="Yan J."/>
            <person name="Brumbaugh A.R."/>
            <person name="Higginbottom S."/>
            <person name="Dimas A."/>
            <person name="Shiver A.L."/>
            <person name="Deutschbauer A."/>
            <person name="Neff N."/>
            <person name="Sonnenburg J.L."/>
            <person name="Huang K.C."/>
            <person name="Fischbach M.A."/>
        </authorList>
    </citation>
    <scope>NUCLEOTIDE SEQUENCE</scope>
    <source>
        <strain evidence="2">DSM 19829</strain>
    </source>
</reference>
<protein>
    <submittedName>
        <fullName evidence="2">CYTH domain-containing protein</fullName>
    </submittedName>
</protein>
<dbReference type="SUPFAM" id="SSF55154">
    <property type="entry name" value="CYTH-like phosphatases"/>
    <property type="match status" value="1"/>
</dbReference>
<dbReference type="InterPro" id="IPR033469">
    <property type="entry name" value="CYTH-like_dom_sf"/>
</dbReference>
<organism evidence="2 3">
    <name type="scientific">Ruminococcus gauvreauii</name>
    <dbReference type="NCBI Taxonomy" id="438033"/>
    <lineage>
        <taxon>Bacteria</taxon>
        <taxon>Bacillati</taxon>
        <taxon>Bacillota</taxon>
        <taxon>Clostridia</taxon>
        <taxon>Eubacteriales</taxon>
        <taxon>Oscillospiraceae</taxon>
        <taxon>Ruminococcus</taxon>
    </lineage>
</organism>
<keyword evidence="3" id="KW-1185">Reference proteome</keyword>
<dbReference type="SMART" id="SM01118">
    <property type="entry name" value="CYTH"/>
    <property type="match status" value="1"/>
</dbReference>
<dbReference type="PANTHER" id="PTHR40114">
    <property type="entry name" value="SLR0698 PROTEIN"/>
    <property type="match status" value="1"/>
</dbReference>
<proteinExistence type="predicted"/>
<dbReference type="InterPro" id="IPR012042">
    <property type="entry name" value="NeuTTM/CthTTM-like"/>
</dbReference>
<name>A0ABY5VJ30_9FIRM</name>
<sequence>MEIERKFLIRSLPENLLEYQALRIEQAYLCTDPVVRVRRQNDEYILTYKSKGFLSREEYNLPLTEESYLHLRKKADGIILSKTRYVIPLSDDLKIELDMFDFPYETLRLAEVEFPTEEAAAAFTPPDWFGEDVTHSPRYQNSTLSLFDAT</sequence>
<evidence type="ECO:0000313" key="2">
    <source>
        <dbReference type="EMBL" id="UWP60595.1"/>
    </source>
</evidence>
<evidence type="ECO:0000313" key="3">
    <source>
        <dbReference type="Proteomes" id="UP001060164"/>
    </source>
</evidence>
<dbReference type="Proteomes" id="UP001060164">
    <property type="component" value="Chromosome"/>
</dbReference>
<evidence type="ECO:0000259" key="1">
    <source>
        <dbReference type="PROSITE" id="PS51707"/>
    </source>
</evidence>
<dbReference type="PIRSF" id="PIRSF016487">
    <property type="entry name" value="CYTH_UCP016487"/>
    <property type="match status" value="1"/>
</dbReference>
<dbReference type="RefSeq" id="WP_028530481.1">
    <property type="nucleotide sequence ID" value="NZ_CABLBR010000002.1"/>
</dbReference>
<dbReference type="PANTHER" id="PTHR40114:SF1">
    <property type="entry name" value="SLR0698 PROTEIN"/>
    <property type="match status" value="1"/>
</dbReference>
<dbReference type="CDD" id="cd07761">
    <property type="entry name" value="CYTH-like_CthTTM-like"/>
    <property type="match status" value="1"/>
</dbReference>
<dbReference type="PROSITE" id="PS51707">
    <property type="entry name" value="CYTH"/>
    <property type="match status" value="1"/>
</dbReference>
<dbReference type="Gene3D" id="2.40.320.10">
    <property type="entry name" value="Hypothetical Protein Pfu-838710-001"/>
    <property type="match status" value="1"/>
</dbReference>
<feature type="domain" description="CYTH" evidence="1">
    <location>
        <begin position="1"/>
        <end position="146"/>
    </location>
</feature>
<dbReference type="InterPro" id="IPR023577">
    <property type="entry name" value="CYTH_domain"/>
</dbReference>
<dbReference type="Pfam" id="PF01928">
    <property type="entry name" value="CYTH"/>
    <property type="match status" value="1"/>
</dbReference>
<gene>
    <name evidence="2" type="ORF">NQ502_06080</name>
</gene>
<dbReference type="EMBL" id="CP102290">
    <property type="protein sequence ID" value="UWP60595.1"/>
    <property type="molecule type" value="Genomic_DNA"/>
</dbReference>